<name>A0ABT0WED0_9BACI</name>
<dbReference type="EMBL" id="JAMQCR010000002">
    <property type="protein sequence ID" value="MCM2534676.1"/>
    <property type="molecule type" value="Genomic_DNA"/>
</dbReference>
<evidence type="ECO:0000313" key="1">
    <source>
        <dbReference type="EMBL" id="MCM2534676.1"/>
    </source>
</evidence>
<protein>
    <submittedName>
        <fullName evidence="1">Uncharacterized protein</fullName>
    </submittedName>
</protein>
<proteinExistence type="predicted"/>
<evidence type="ECO:0000313" key="2">
    <source>
        <dbReference type="Proteomes" id="UP001523262"/>
    </source>
</evidence>
<organism evidence="1 2">
    <name type="scientific">Neobacillus pocheonensis</name>
    <dbReference type="NCBI Taxonomy" id="363869"/>
    <lineage>
        <taxon>Bacteria</taxon>
        <taxon>Bacillati</taxon>
        <taxon>Bacillota</taxon>
        <taxon>Bacilli</taxon>
        <taxon>Bacillales</taxon>
        <taxon>Bacillaceae</taxon>
        <taxon>Neobacillus</taxon>
    </lineage>
</organism>
<gene>
    <name evidence="1" type="ORF">NDK43_22900</name>
</gene>
<comment type="caution">
    <text evidence="1">The sequence shown here is derived from an EMBL/GenBank/DDBJ whole genome shotgun (WGS) entry which is preliminary data.</text>
</comment>
<dbReference type="Proteomes" id="UP001523262">
    <property type="component" value="Unassembled WGS sequence"/>
</dbReference>
<reference evidence="1 2" key="1">
    <citation type="submission" date="2022-06" db="EMBL/GenBank/DDBJ databases">
        <authorList>
            <person name="Jeon C.O."/>
        </authorList>
    </citation>
    <scope>NUCLEOTIDE SEQUENCE [LARGE SCALE GENOMIC DNA]</scope>
    <source>
        <strain evidence="1 2">KCTC 13943</strain>
    </source>
</reference>
<sequence>MAYPIGPIEKGVPLPVGIVLTLSRIDIVYVSAVFMALSATEGTPIAVFRLSRV</sequence>
<keyword evidence="2" id="KW-1185">Reference proteome</keyword>
<accession>A0ABT0WED0</accession>